<dbReference type="PANTHER" id="PTHR21083">
    <property type="entry name" value="TWISTER"/>
    <property type="match status" value="1"/>
</dbReference>
<reference evidence="4" key="1">
    <citation type="submission" date="2014-11" db="EMBL/GenBank/DDBJ databases">
        <authorList>
            <person name="Otto D Thomas"/>
            <person name="Naeem Raeece"/>
        </authorList>
    </citation>
    <scope>NUCLEOTIDE SEQUENCE</scope>
</reference>
<feature type="region of interest" description="Disordered" evidence="2">
    <location>
        <begin position="25"/>
        <end position="102"/>
    </location>
</feature>
<name>A0A0G4IAN0_9ALVE</name>
<dbReference type="Pfam" id="PF18201">
    <property type="entry name" value="PIH1_CS"/>
    <property type="match status" value="1"/>
</dbReference>
<organism evidence="4">
    <name type="scientific">Chromera velia CCMP2878</name>
    <dbReference type="NCBI Taxonomy" id="1169474"/>
    <lineage>
        <taxon>Eukaryota</taxon>
        <taxon>Sar</taxon>
        <taxon>Alveolata</taxon>
        <taxon>Colpodellida</taxon>
        <taxon>Chromeraceae</taxon>
        <taxon>Chromera</taxon>
    </lineage>
</organism>
<evidence type="ECO:0000256" key="2">
    <source>
        <dbReference type="SAM" id="MobiDB-lite"/>
    </source>
</evidence>
<evidence type="ECO:0000259" key="3">
    <source>
        <dbReference type="Pfam" id="PF18201"/>
    </source>
</evidence>
<comment type="similarity">
    <text evidence="1">Belongs to the PIH1 family.</text>
</comment>
<dbReference type="GO" id="GO:0005737">
    <property type="term" value="C:cytoplasm"/>
    <property type="evidence" value="ECO:0007669"/>
    <property type="project" value="TreeGrafter"/>
</dbReference>
<dbReference type="GO" id="GO:0051087">
    <property type="term" value="F:protein-folding chaperone binding"/>
    <property type="evidence" value="ECO:0007669"/>
    <property type="project" value="InterPro"/>
</dbReference>
<feature type="compositionally biased region" description="Basic and acidic residues" evidence="2">
    <location>
        <begin position="61"/>
        <end position="101"/>
    </location>
</feature>
<dbReference type="VEuPathDB" id="CryptoDB:Cvel_12607"/>
<evidence type="ECO:0000256" key="1">
    <source>
        <dbReference type="ARBA" id="ARBA00008511"/>
    </source>
</evidence>
<dbReference type="EMBL" id="CDMZ01005768">
    <property type="protein sequence ID" value="CEM54229.1"/>
    <property type="molecule type" value="Genomic_DNA"/>
</dbReference>
<gene>
    <name evidence="4" type="ORF">Cvel_12607</name>
</gene>
<sequence>MHPGDIDLMSSEGLSSLTALLCPEDTIDDAPLPPSVTPASFGPGGKGKNEIAPPNVRVKAKVGERSGDHSSNFLKKEKEKSAKATKEQEKKQEEAAKKADSIWDSEELGDGIKVREYASDDRVEPEYDIMYRQKIGSEDVFLGISDKDNSSDHCEEILVKIHLPGVTMRDVSLEVFKERLLLQSPKHRLNLPFPYHVKKNEGNAKWDKPEETLRVVLPIERDVQYVHM</sequence>
<dbReference type="InterPro" id="IPR041442">
    <property type="entry name" value="PIH1D1/2/3_CS-like"/>
</dbReference>
<dbReference type="PANTHER" id="PTHR21083:SF0">
    <property type="entry name" value="DYNEIN AXONEMAL ASSEMBLY FACTOR 6"/>
    <property type="match status" value="1"/>
</dbReference>
<feature type="domain" description="PIH1D1/2/3 CS-like" evidence="3">
    <location>
        <begin position="124"/>
        <end position="219"/>
    </location>
</feature>
<evidence type="ECO:0000313" key="4">
    <source>
        <dbReference type="EMBL" id="CEM54229.1"/>
    </source>
</evidence>
<dbReference type="InterPro" id="IPR026697">
    <property type="entry name" value="DNAAF6"/>
</dbReference>
<dbReference type="AlphaFoldDB" id="A0A0G4IAN0"/>
<accession>A0A0G4IAN0</accession>
<protein>
    <recommendedName>
        <fullName evidence="3">PIH1D1/2/3 CS-like domain-containing protein</fullName>
    </recommendedName>
</protein>
<proteinExistence type="inferred from homology"/>
<dbReference type="GO" id="GO:0045505">
    <property type="term" value="F:dynein intermediate chain binding"/>
    <property type="evidence" value="ECO:0007669"/>
    <property type="project" value="TreeGrafter"/>
</dbReference>
<dbReference type="PhylomeDB" id="A0A0G4IAN0"/>
<dbReference type="GO" id="GO:0070286">
    <property type="term" value="P:axonemal dynein complex assembly"/>
    <property type="evidence" value="ECO:0007669"/>
    <property type="project" value="InterPro"/>
</dbReference>